<sequence length="209" mass="24402">MSTNTKKSKSSEETLEKLRAFINEKGGIVKKEEFAALDVDYRKILEFVEAGTLVRIKNGYYTDRIDRFSEEELIARLFPDARLCMESALYAYGYIREKPYGWHLAVDKNTSKSRFKMDYPKVIPYYTEPDALELGSTTIEQNGLTFQIYDKERMICDCLKYEAKLDRAIFREAIQSYIRDNDKDISMLMEYARARKVTGKVQSLIGVWL</sequence>
<organism evidence="1 2">
    <name type="scientific">Roseburia faecis</name>
    <dbReference type="NCBI Taxonomy" id="301302"/>
    <lineage>
        <taxon>Bacteria</taxon>
        <taxon>Bacillati</taxon>
        <taxon>Bacillota</taxon>
        <taxon>Clostridia</taxon>
        <taxon>Lachnospirales</taxon>
        <taxon>Lachnospiraceae</taxon>
        <taxon>Roseburia</taxon>
    </lineage>
</organism>
<evidence type="ECO:0000313" key="1">
    <source>
        <dbReference type="EMBL" id="CRL31927.1"/>
    </source>
</evidence>
<accession>A0A0M6WAC1</accession>
<dbReference type="AlphaFoldDB" id="A0A0M6WAC1"/>
<gene>
    <name evidence="1" type="ORF">M72_19081</name>
</gene>
<dbReference type="Proteomes" id="UP000049979">
    <property type="component" value="Unassembled WGS sequence"/>
</dbReference>
<protein>
    <recommendedName>
        <fullName evidence="3">Abortive infection protein AbiGI</fullName>
    </recommendedName>
</protein>
<name>A0A0M6WAC1_9FIRM</name>
<dbReference type="STRING" id="301302.ERS852420_01851"/>
<dbReference type="EMBL" id="CVRR01000003">
    <property type="protein sequence ID" value="CRL31927.1"/>
    <property type="molecule type" value="Genomic_DNA"/>
</dbReference>
<reference evidence="2" key="1">
    <citation type="submission" date="2015-05" db="EMBL/GenBank/DDBJ databases">
        <authorList>
            <consortium name="Pathogen Informatics"/>
        </authorList>
    </citation>
    <scope>NUCLEOTIDE SEQUENCE [LARGE SCALE GENOMIC DNA]</scope>
    <source>
        <strain evidence="2">M72</strain>
    </source>
</reference>
<keyword evidence="2" id="KW-1185">Reference proteome</keyword>
<evidence type="ECO:0008006" key="3">
    <source>
        <dbReference type="Google" id="ProtNLM"/>
    </source>
</evidence>
<dbReference type="RefSeq" id="WP_055066730.1">
    <property type="nucleotide sequence ID" value="NZ_CP173697.1"/>
</dbReference>
<proteinExistence type="predicted"/>
<evidence type="ECO:0000313" key="2">
    <source>
        <dbReference type="Proteomes" id="UP000049979"/>
    </source>
</evidence>